<protein>
    <submittedName>
        <fullName evidence="1">Uncharacterized protein</fullName>
    </submittedName>
</protein>
<gene>
    <name evidence="1" type="ORF">GLOINDRAFT_22566</name>
</gene>
<dbReference type="AlphaFoldDB" id="U9U8J1"/>
<dbReference type="EMBL" id="KI280848">
    <property type="protein sequence ID" value="ESA16695.1"/>
    <property type="molecule type" value="Genomic_DNA"/>
</dbReference>
<reference evidence="1" key="1">
    <citation type="submission" date="2013-07" db="EMBL/GenBank/DDBJ databases">
        <title>The genome of an arbuscular mycorrhizal fungus provides insights into the evolution of the oldest plant symbiosis.</title>
        <authorList>
            <consortium name="DOE Joint Genome Institute"/>
            <person name="Tisserant E."/>
            <person name="Malbreil M."/>
            <person name="Kuo A."/>
            <person name="Kohler A."/>
            <person name="Symeonidi A."/>
            <person name="Balestrini R."/>
            <person name="Charron P."/>
            <person name="Duensing N."/>
            <person name="Frei-dit-Frey N."/>
            <person name="Gianinazzi-Pearson V."/>
            <person name="Gilbert B."/>
            <person name="Handa Y."/>
            <person name="Hijri M."/>
            <person name="Kaul R."/>
            <person name="Kawaguchi M."/>
            <person name="Krajinski F."/>
            <person name="Lammers P."/>
            <person name="Lapierre D."/>
            <person name="Masclaux F.G."/>
            <person name="Murat C."/>
            <person name="Morin E."/>
            <person name="Ndikumana S."/>
            <person name="Pagni M."/>
            <person name="Petitpierre D."/>
            <person name="Requena N."/>
            <person name="Rosikiewicz P."/>
            <person name="Riley R."/>
            <person name="Saito K."/>
            <person name="San Clemente H."/>
            <person name="Shapiro H."/>
            <person name="van Tuinen D."/>
            <person name="Becard G."/>
            <person name="Bonfante P."/>
            <person name="Paszkowski U."/>
            <person name="Shachar-Hill Y."/>
            <person name="Young J.P."/>
            <person name="Sanders I.R."/>
            <person name="Henrissat B."/>
            <person name="Rensing S.A."/>
            <person name="Grigoriev I.V."/>
            <person name="Corradi N."/>
            <person name="Roux C."/>
            <person name="Martin F."/>
        </authorList>
    </citation>
    <scope>NUCLEOTIDE SEQUENCE</scope>
    <source>
        <strain evidence="1">DAOM 197198</strain>
    </source>
</reference>
<dbReference type="STRING" id="747089.U9U8J1"/>
<dbReference type="HOGENOM" id="CLU_2850812_0_0_1"/>
<sequence>MALIANVDQYEDTKVAIEMVKEILAYRNGLMTSMDPSSTDPPLDPGECNIEKNINIHQVLIASGI</sequence>
<proteinExistence type="predicted"/>
<accession>U9U8J1</accession>
<organism evidence="1">
    <name type="scientific">Rhizophagus irregularis (strain DAOM 181602 / DAOM 197198 / MUCL 43194)</name>
    <name type="common">Arbuscular mycorrhizal fungus</name>
    <name type="synonym">Glomus intraradices</name>
    <dbReference type="NCBI Taxonomy" id="747089"/>
    <lineage>
        <taxon>Eukaryota</taxon>
        <taxon>Fungi</taxon>
        <taxon>Fungi incertae sedis</taxon>
        <taxon>Mucoromycota</taxon>
        <taxon>Glomeromycotina</taxon>
        <taxon>Glomeromycetes</taxon>
        <taxon>Glomerales</taxon>
        <taxon>Glomeraceae</taxon>
        <taxon>Rhizophagus</taxon>
    </lineage>
</organism>
<name>U9U8J1_RHIID</name>
<evidence type="ECO:0000313" key="1">
    <source>
        <dbReference type="EMBL" id="ESA16695.1"/>
    </source>
</evidence>